<feature type="compositionally biased region" description="Polar residues" evidence="6">
    <location>
        <begin position="186"/>
        <end position="197"/>
    </location>
</feature>
<reference evidence="9" key="1">
    <citation type="submission" date="2025-08" db="UniProtKB">
        <authorList>
            <consortium name="RefSeq"/>
        </authorList>
    </citation>
    <scope>IDENTIFICATION</scope>
</reference>
<feature type="domain" description="C2H2-type" evidence="7">
    <location>
        <begin position="322"/>
        <end position="349"/>
    </location>
</feature>
<keyword evidence="3 5" id="KW-0863">Zinc-finger</keyword>
<dbReference type="GeneID" id="105891719"/>
<feature type="compositionally biased region" description="Basic and acidic residues" evidence="6">
    <location>
        <begin position="162"/>
        <end position="173"/>
    </location>
</feature>
<dbReference type="InterPro" id="IPR013087">
    <property type="entry name" value="Znf_C2H2_type"/>
</dbReference>
<evidence type="ECO:0000313" key="8">
    <source>
        <dbReference type="Proteomes" id="UP000515152"/>
    </source>
</evidence>
<feature type="domain" description="C2H2-type" evidence="7">
    <location>
        <begin position="379"/>
        <end position="406"/>
    </location>
</feature>
<feature type="compositionally biased region" description="Polar residues" evidence="6">
    <location>
        <begin position="584"/>
        <end position="644"/>
    </location>
</feature>
<evidence type="ECO:0000259" key="7">
    <source>
        <dbReference type="PROSITE" id="PS50157"/>
    </source>
</evidence>
<dbReference type="SMART" id="SM00355">
    <property type="entry name" value="ZnF_C2H2"/>
    <property type="match status" value="11"/>
</dbReference>
<dbReference type="SUPFAM" id="SSF57667">
    <property type="entry name" value="beta-beta-alpha zinc fingers"/>
    <property type="match status" value="5"/>
</dbReference>
<proteinExistence type="predicted"/>
<dbReference type="Gene3D" id="3.30.160.60">
    <property type="entry name" value="Classic Zinc Finger"/>
    <property type="match status" value="6"/>
</dbReference>
<keyword evidence="8" id="KW-1185">Reference proteome</keyword>
<feature type="region of interest" description="Disordered" evidence="6">
    <location>
        <begin position="1036"/>
        <end position="1087"/>
    </location>
</feature>
<evidence type="ECO:0000256" key="1">
    <source>
        <dbReference type="ARBA" id="ARBA00022723"/>
    </source>
</evidence>
<feature type="compositionally biased region" description="Basic and acidic residues" evidence="6">
    <location>
        <begin position="967"/>
        <end position="984"/>
    </location>
</feature>
<organism evidence="8 9">
    <name type="scientific">Clupea harengus</name>
    <name type="common">Atlantic herring</name>
    <dbReference type="NCBI Taxonomy" id="7950"/>
    <lineage>
        <taxon>Eukaryota</taxon>
        <taxon>Metazoa</taxon>
        <taxon>Chordata</taxon>
        <taxon>Craniata</taxon>
        <taxon>Vertebrata</taxon>
        <taxon>Euteleostomi</taxon>
        <taxon>Actinopterygii</taxon>
        <taxon>Neopterygii</taxon>
        <taxon>Teleostei</taxon>
        <taxon>Clupei</taxon>
        <taxon>Clupeiformes</taxon>
        <taxon>Clupeoidei</taxon>
        <taxon>Clupeidae</taxon>
        <taxon>Clupea</taxon>
    </lineage>
</organism>
<feature type="compositionally biased region" description="Low complexity" evidence="6">
    <location>
        <begin position="127"/>
        <end position="138"/>
    </location>
</feature>
<dbReference type="Proteomes" id="UP000515152">
    <property type="component" value="Chromosome 11"/>
</dbReference>
<feature type="domain" description="C2H2-type" evidence="7">
    <location>
        <begin position="505"/>
        <end position="532"/>
    </location>
</feature>
<dbReference type="AlphaFoldDB" id="A0A6P3VK19"/>
<feature type="region of interest" description="Disordered" evidence="6">
    <location>
        <begin position="29"/>
        <end position="58"/>
    </location>
</feature>
<feature type="domain" description="C2H2-type" evidence="7">
    <location>
        <begin position="265"/>
        <end position="292"/>
    </location>
</feature>
<feature type="compositionally biased region" description="Pro residues" evidence="6">
    <location>
        <begin position="41"/>
        <end position="54"/>
    </location>
</feature>
<dbReference type="GO" id="GO:0008270">
    <property type="term" value="F:zinc ion binding"/>
    <property type="evidence" value="ECO:0007669"/>
    <property type="project" value="UniProtKB-KW"/>
</dbReference>
<keyword evidence="4" id="KW-0862">Zinc</keyword>
<evidence type="ECO:0000256" key="3">
    <source>
        <dbReference type="ARBA" id="ARBA00022771"/>
    </source>
</evidence>
<accession>A0A6P3VK19</accession>
<dbReference type="KEGG" id="char:105891719"/>
<sequence>MASEFTIDIQLTELGFHHLPVFDEELPIKETSQINSSSSPPNVPGPSKSPPPVTNSPVDQRLLGLVQDNVHTLPKSLPVTVRAVNSPSSQSTHDMVENIHPQSPHHLAVIEKDICPEKAASSDLNPKTKPVVTTKQTQAVGEKNDDGKTVTTENRSFVGRRRREEQSNPEKKASAQKGALQIDEAISQSDSNGSQENPALEESDDSEVSEQEEEEDEEEEDEDDDNLLFAPDAAGEHHCSVCHQAFINGFLLREHMHQHTGVRPYRCAECDKQFCHLANYRAHLRTHAQAVPIRCRVCQASFESEERLDLHLKTTHFETEFYQCDYCKRIFTCLTECRMHVQKHKNEASKPHCPQCNQRFTTAKSLRRHMQKHSCQRSFLCSDCGQCFRKKNLLLRHSFSHLGLLPYTCTHCKTHFRLASLYHKHQCKPETIQCVACLSTFTSRGDFEEHKKATGCWGYQGGQGTQLLRHTTRSQQDEIRCMECGQTFVTAEELKKHAGSHQRVLKCAECGMGFRSSLMLMSHMGGHAGQRPCLCQQCGLGFPHQQGYDLHLKDCGVTLPPKVAMKKTKPVQNKTVKPQHAVVPQTTAPTLPQNKAQEVSITNRAQTPTSPQNKAQEVSITNRAQTPTLPQNKAPEVSTTNRTQAHPPGPTVPDQPAEGVWKLSLDKAPPPNTPLVVLLPFNATIPSNLSVSTAEPQTQVLTEENNGAPLVKPRLIQESDANRVPDPVLYAAVADNTESPQPFEQQQLNTLSQPGLTTPVIKIEPADPSYSEKCMLSSFGNMCDVPDIVQVKKEESGQEKNEFRFCEAKLSTAPLKTETKEELKEELKSSDLETQIHAEDLSLPNVIKESGEHLERSNPLISGVRSGSSVTLEQSDILITDVKTDIGEHLEQSNLLISDVRSESNIVSEGVKKTVEQTQQRETETCSQVPGHLEIPLDLRLNVKHSDKCPEALSQENTVSGVVGETDARDHHHHESEANKKVAEDSYSATVEVDLRDEQRNELGELEGEPHECVTCGWIILDGDLVQHYMEHAMQADHDVTKQPSSSRPPSVSSSSSSFSPSSSGFTSPNITPPASPPSKRLRSRAK</sequence>
<keyword evidence="2" id="KW-0677">Repeat</keyword>
<evidence type="ECO:0000256" key="5">
    <source>
        <dbReference type="PROSITE-ProRule" id="PRU00042"/>
    </source>
</evidence>
<feature type="compositionally biased region" description="Acidic residues" evidence="6">
    <location>
        <begin position="199"/>
        <end position="224"/>
    </location>
</feature>
<dbReference type="Pfam" id="PF13894">
    <property type="entry name" value="zf-C2H2_4"/>
    <property type="match status" value="1"/>
</dbReference>
<dbReference type="PROSITE" id="PS00028">
    <property type="entry name" value="ZINC_FINGER_C2H2_1"/>
    <property type="match status" value="8"/>
</dbReference>
<feature type="domain" description="C2H2-type" evidence="7">
    <location>
        <begin position="479"/>
        <end position="501"/>
    </location>
</feature>
<keyword evidence="1" id="KW-0479">Metal-binding</keyword>
<dbReference type="PANTHER" id="PTHR24379:SF121">
    <property type="entry name" value="C2H2-TYPE DOMAIN-CONTAINING PROTEIN"/>
    <property type="match status" value="1"/>
</dbReference>
<dbReference type="OrthoDB" id="6077919at2759"/>
<gene>
    <name evidence="9" type="primary">wu:fe05a04</name>
</gene>
<evidence type="ECO:0000313" key="9">
    <source>
        <dbReference type="RefSeq" id="XP_012673353.2"/>
    </source>
</evidence>
<feature type="compositionally biased region" description="Low complexity" evidence="6">
    <location>
        <begin position="1044"/>
        <end position="1069"/>
    </location>
</feature>
<feature type="region of interest" description="Disordered" evidence="6">
    <location>
        <begin position="967"/>
        <end position="988"/>
    </location>
</feature>
<feature type="domain" description="C2H2-type" evidence="7">
    <location>
        <begin position="351"/>
        <end position="378"/>
    </location>
</feature>
<dbReference type="FunFam" id="3.30.160.60:FF:000671">
    <property type="entry name" value="Zinc finger protein 26"/>
    <property type="match status" value="1"/>
</dbReference>
<dbReference type="PROSITE" id="PS50157">
    <property type="entry name" value="ZINC_FINGER_C2H2_2"/>
    <property type="match status" value="8"/>
</dbReference>
<evidence type="ECO:0000256" key="2">
    <source>
        <dbReference type="ARBA" id="ARBA00022737"/>
    </source>
</evidence>
<dbReference type="RefSeq" id="XP_012673353.2">
    <property type="nucleotide sequence ID" value="XM_012817899.3"/>
</dbReference>
<name>A0A6P3VK19_CLUHA</name>
<evidence type="ECO:0000256" key="6">
    <source>
        <dbReference type="SAM" id="MobiDB-lite"/>
    </source>
</evidence>
<protein>
    <submittedName>
        <fullName evidence="9">Protein suppressor of hairy wing</fullName>
    </submittedName>
</protein>
<dbReference type="Pfam" id="PF00096">
    <property type="entry name" value="zf-C2H2"/>
    <property type="match status" value="2"/>
</dbReference>
<feature type="domain" description="C2H2-type" evidence="7">
    <location>
        <begin position="237"/>
        <end position="264"/>
    </location>
</feature>
<feature type="region of interest" description="Disordered" evidence="6">
    <location>
        <begin position="120"/>
        <end position="224"/>
    </location>
</feature>
<dbReference type="InterPro" id="IPR036236">
    <property type="entry name" value="Znf_C2H2_sf"/>
</dbReference>
<feature type="domain" description="C2H2-type" evidence="7">
    <location>
        <begin position="293"/>
        <end position="321"/>
    </location>
</feature>
<feature type="region of interest" description="Disordered" evidence="6">
    <location>
        <begin position="566"/>
        <end position="655"/>
    </location>
</feature>
<evidence type="ECO:0000256" key="4">
    <source>
        <dbReference type="ARBA" id="ARBA00022833"/>
    </source>
</evidence>
<dbReference type="PANTHER" id="PTHR24379">
    <property type="entry name" value="KRAB AND ZINC FINGER DOMAIN-CONTAINING"/>
    <property type="match status" value="1"/>
</dbReference>